<evidence type="ECO:0000256" key="7">
    <source>
        <dbReference type="ARBA" id="ARBA00023128"/>
    </source>
</evidence>
<dbReference type="GO" id="GO:0006850">
    <property type="term" value="P:pyruvate import into mitochondria"/>
    <property type="evidence" value="ECO:0007669"/>
    <property type="project" value="InterPro"/>
</dbReference>
<dbReference type="GO" id="GO:0005743">
    <property type="term" value="C:mitochondrial inner membrane"/>
    <property type="evidence" value="ECO:0007669"/>
    <property type="project" value="UniProtKB-SubCell"/>
</dbReference>
<evidence type="ECO:0000256" key="4">
    <source>
        <dbReference type="ARBA" id="ARBA00022692"/>
    </source>
</evidence>
<protein>
    <recommendedName>
        <fullName evidence="9">Mitochondrial pyruvate carrier</fullName>
    </recommendedName>
</protein>
<name>C6SV08_DROME</name>
<comment type="function">
    <text evidence="9">Mediates the uptake of pyruvate into mitochondria.</text>
</comment>
<dbReference type="InterPro" id="IPR005336">
    <property type="entry name" value="MPC"/>
</dbReference>
<comment type="similarity">
    <text evidence="2 9">Belongs to the mitochondrial pyruvate carrier (MPC) (TC 2.A.105) family.</text>
</comment>
<evidence type="ECO:0000256" key="5">
    <source>
        <dbReference type="ARBA" id="ARBA00022792"/>
    </source>
</evidence>
<accession>C6SV08</accession>
<dbReference type="OrthoDB" id="869189at2759"/>
<evidence type="ECO:0000256" key="8">
    <source>
        <dbReference type="ARBA" id="ARBA00023136"/>
    </source>
</evidence>
<evidence type="ECO:0000256" key="6">
    <source>
        <dbReference type="ARBA" id="ARBA00022989"/>
    </source>
</evidence>
<dbReference type="VEuPathDB" id="VectorBase:FBgn0037714"/>
<dbReference type="AlphaFoldDB" id="C6SV08"/>
<evidence type="ECO:0000256" key="9">
    <source>
        <dbReference type="RuleBase" id="RU363100"/>
    </source>
</evidence>
<gene>
    <name evidence="10" type="primary">CG16790-RA</name>
</gene>
<keyword evidence="8" id="KW-0472">Membrane</keyword>
<dbReference type="Pfam" id="PF03650">
    <property type="entry name" value="MPC"/>
    <property type="match status" value="1"/>
</dbReference>
<evidence type="ECO:0000256" key="3">
    <source>
        <dbReference type="ARBA" id="ARBA00022448"/>
    </source>
</evidence>
<sequence length="217" mass="24244">MSATPPTTPAPTAAASAGKGLHSRAYNGLIKACDKYVPPKMRPLWMHPAGPKTIFFWAPIVKWSLVIAGLSDLTRPADKISPNGCLALGATNLIWTRYSLVIIPKNYSLFAVNLFVSLTQLFQLDFYIITAKDRPYPKQPPCWAPRSPSPRSSSRMWWMIPRNMAAACVVSSMNGETGPLTSMCRQQHVLTSWRSSKRRPLLVWSHTWNCSRTSRSI</sequence>
<evidence type="ECO:0000256" key="2">
    <source>
        <dbReference type="ARBA" id="ARBA00006416"/>
    </source>
</evidence>
<reference evidence="10" key="1">
    <citation type="submission" date="2009-07" db="EMBL/GenBank/DDBJ databases">
        <authorList>
            <person name="Carlson J."/>
            <person name="Booth B."/>
            <person name="Frise E."/>
            <person name="Park S."/>
            <person name="Wan K."/>
            <person name="Yu C."/>
            <person name="Celniker S."/>
        </authorList>
    </citation>
    <scope>NUCLEOTIDE SEQUENCE</scope>
</reference>
<keyword evidence="3 9" id="KW-0813">Transport</keyword>
<proteinExistence type="evidence at transcript level"/>
<dbReference type="ExpressionAtlas" id="C6SV08">
    <property type="expression patterns" value="baseline and differential"/>
</dbReference>
<keyword evidence="5 9" id="KW-0999">Mitochondrion inner membrane</keyword>
<organism evidence="10">
    <name type="scientific">Drosophila melanogaster</name>
    <name type="common">Fruit fly</name>
    <dbReference type="NCBI Taxonomy" id="7227"/>
    <lineage>
        <taxon>Eukaryota</taxon>
        <taxon>Metazoa</taxon>
        <taxon>Ecdysozoa</taxon>
        <taxon>Arthropoda</taxon>
        <taxon>Hexapoda</taxon>
        <taxon>Insecta</taxon>
        <taxon>Pterygota</taxon>
        <taxon>Neoptera</taxon>
        <taxon>Endopterygota</taxon>
        <taxon>Diptera</taxon>
        <taxon>Brachycera</taxon>
        <taxon>Muscomorpha</taxon>
        <taxon>Ephydroidea</taxon>
        <taxon>Drosophilidae</taxon>
        <taxon>Drosophila</taxon>
        <taxon>Sophophora</taxon>
    </lineage>
</organism>
<keyword evidence="4" id="KW-0812">Transmembrane</keyword>
<comment type="subcellular location">
    <subcellularLocation>
        <location evidence="1 9">Mitochondrion inner membrane</location>
        <topology evidence="1 9">Multi-pass membrane protein</topology>
    </subcellularLocation>
</comment>
<evidence type="ECO:0000256" key="1">
    <source>
        <dbReference type="ARBA" id="ARBA00004448"/>
    </source>
</evidence>
<keyword evidence="7 9" id="KW-0496">Mitochondrion</keyword>
<evidence type="ECO:0000313" key="10">
    <source>
        <dbReference type="EMBL" id="ACT88141.1"/>
    </source>
</evidence>
<keyword evidence="6" id="KW-1133">Transmembrane helix</keyword>
<dbReference type="PANTHER" id="PTHR14154">
    <property type="entry name" value="UPF0041 BRAIN PROTEIN 44-RELATED"/>
    <property type="match status" value="1"/>
</dbReference>
<dbReference type="EMBL" id="BT089000">
    <property type="protein sequence ID" value="ACT88141.1"/>
    <property type="molecule type" value="mRNA"/>
</dbReference>